<dbReference type="STRING" id="3988.B9RJS9"/>
<dbReference type="GO" id="GO:0005829">
    <property type="term" value="C:cytosol"/>
    <property type="evidence" value="ECO:0007669"/>
    <property type="project" value="UniProtKB-SubCell"/>
</dbReference>
<organism evidence="3 4">
    <name type="scientific">Ricinus communis</name>
    <name type="common">Castor bean</name>
    <dbReference type="NCBI Taxonomy" id="3988"/>
    <lineage>
        <taxon>Eukaryota</taxon>
        <taxon>Viridiplantae</taxon>
        <taxon>Streptophyta</taxon>
        <taxon>Embryophyta</taxon>
        <taxon>Tracheophyta</taxon>
        <taxon>Spermatophyta</taxon>
        <taxon>Magnoliopsida</taxon>
        <taxon>eudicotyledons</taxon>
        <taxon>Gunneridae</taxon>
        <taxon>Pentapetalae</taxon>
        <taxon>rosids</taxon>
        <taxon>fabids</taxon>
        <taxon>Malpighiales</taxon>
        <taxon>Euphorbiaceae</taxon>
        <taxon>Acalyphoideae</taxon>
        <taxon>Acalypheae</taxon>
        <taxon>Ricinus</taxon>
    </lineage>
</organism>
<comment type="catalytic activity">
    <reaction evidence="1">
        <text>RX + glutathione = an S-substituted glutathione + a halide anion + H(+)</text>
        <dbReference type="Rhea" id="RHEA:16437"/>
        <dbReference type="ChEBI" id="CHEBI:15378"/>
        <dbReference type="ChEBI" id="CHEBI:16042"/>
        <dbReference type="ChEBI" id="CHEBI:17792"/>
        <dbReference type="ChEBI" id="CHEBI:57925"/>
        <dbReference type="ChEBI" id="CHEBI:90779"/>
        <dbReference type="EC" id="2.5.1.18"/>
    </reaction>
</comment>
<dbReference type="PANTHER" id="PTHR11260">
    <property type="entry name" value="GLUTATHIONE S-TRANSFERASE, GST, SUPERFAMILY, GST DOMAIN CONTAINING"/>
    <property type="match status" value="1"/>
</dbReference>
<keyword evidence="1" id="KW-0808">Transferase</keyword>
<dbReference type="EMBL" id="EQ973783">
    <property type="protein sequence ID" value="EEF48581.1"/>
    <property type="molecule type" value="Genomic_DNA"/>
</dbReference>
<dbReference type="SUPFAM" id="SSF52833">
    <property type="entry name" value="Thioredoxin-like"/>
    <property type="match status" value="1"/>
</dbReference>
<accession>B9RJS9</accession>
<name>B9RJS9_RICCO</name>
<comment type="function">
    <text evidence="1">Is involved in the conjugation of reduced glutathione to a wide number of exogenous and endogenous hydrophobic electrophiles.</text>
</comment>
<comment type="similarity">
    <text evidence="1">Belongs to the GST superfamily.</text>
</comment>
<keyword evidence="1" id="KW-0963">Cytoplasm</keyword>
<dbReference type="InterPro" id="IPR004045">
    <property type="entry name" value="Glutathione_S-Trfase_N"/>
</dbReference>
<dbReference type="EC" id="2.5.1.18" evidence="1"/>
<keyword evidence="4" id="KW-1185">Reference proteome</keyword>
<proteinExistence type="inferred from homology"/>
<dbReference type="eggNOG" id="KOG0406">
    <property type="taxonomic scope" value="Eukaryota"/>
</dbReference>
<dbReference type="Pfam" id="PF02798">
    <property type="entry name" value="GST_N"/>
    <property type="match status" value="1"/>
</dbReference>
<protein>
    <recommendedName>
        <fullName evidence="1">Glutathione S-transferase</fullName>
        <ecNumber evidence="1">2.5.1.18</ecNumber>
    </recommendedName>
</protein>
<reference evidence="4" key="1">
    <citation type="journal article" date="2010" name="Nat. Biotechnol.">
        <title>Draft genome sequence of the oilseed species Ricinus communis.</title>
        <authorList>
            <person name="Chan A.P."/>
            <person name="Crabtree J."/>
            <person name="Zhao Q."/>
            <person name="Lorenzi H."/>
            <person name="Orvis J."/>
            <person name="Puiu D."/>
            <person name="Melake-Berhan A."/>
            <person name="Jones K.M."/>
            <person name="Redman J."/>
            <person name="Chen G."/>
            <person name="Cahoon E.B."/>
            <person name="Gedil M."/>
            <person name="Stanke M."/>
            <person name="Haas B.J."/>
            <person name="Wortman J.R."/>
            <person name="Fraser-Liggett C.M."/>
            <person name="Ravel J."/>
            <person name="Rabinowicz P.D."/>
        </authorList>
    </citation>
    <scope>NUCLEOTIDE SEQUENCE [LARGE SCALE GENOMIC DNA]</scope>
    <source>
        <strain evidence="4">cv. Hale</strain>
    </source>
</reference>
<evidence type="ECO:0000313" key="3">
    <source>
        <dbReference type="EMBL" id="EEF48581.1"/>
    </source>
</evidence>
<dbReference type="PANTHER" id="PTHR11260:SF695">
    <property type="entry name" value="GLUTATHIONE TRANSFERASE"/>
    <property type="match status" value="1"/>
</dbReference>
<sequence length="84" mass="9536">MSRSNSGFGHKSPLIIQPSAFAKLKIRMAGGVTLFGYWASPYALRVKWALKLERVPYEFVEEDFPKKSSLLLQYNPGHKQIPVL</sequence>
<dbReference type="InParanoid" id="B9RJS9"/>
<comment type="subcellular location">
    <subcellularLocation>
        <location evidence="1">Cytoplasm</location>
        <location evidence="1">Cytosol</location>
    </subcellularLocation>
</comment>
<gene>
    <name evidence="3" type="ORF">RCOM_1038410</name>
</gene>
<evidence type="ECO:0000256" key="1">
    <source>
        <dbReference type="RuleBase" id="RU369102"/>
    </source>
</evidence>
<evidence type="ECO:0000259" key="2">
    <source>
        <dbReference type="PROSITE" id="PS50404"/>
    </source>
</evidence>
<dbReference type="GO" id="GO:0004364">
    <property type="term" value="F:glutathione transferase activity"/>
    <property type="evidence" value="ECO:0007669"/>
    <property type="project" value="UniProtKB-UniRule"/>
</dbReference>
<dbReference type="InterPro" id="IPR036249">
    <property type="entry name" value="Thioredoxin-like_sf"/>
</dbReference>
<dbReference type="InterPro" id="IPR045073">
    <property type="entry name" value="Omega/Tau-like"/>
</dbReference>
<dbReference type="Proteomes" id="UP000008311">
    <property type="component" value="Unassembled WGS sequence"/>
</dbReference>
<feature type="domain" description="GST N-terminal" evidence="2">
    <location>
        <begin position="30"/>
        <end position="84"/>
    </location>
</feature>
<dbReference type="AlphaFoldDB" id="B9RJS9"/>
<evidence type="ECO:0000313" key="4">
    <source>
        <dbReference type="Proteomes" id="UP000008311"/>
    </source>
</evidence>
<dbReference type="Gene3D" id="3.40.30.10">
    <property type="entry name" value="Glutaredoxin"/>
    <property type="match status" value="1"/>
</dbReference>
<dbReference type="PROSITE" id="PS50404">
    <property type="entry name" value="GST_NTER"/>
    <property type="match status" value="1"/>
</dbReference>